<dbReference type="PROSITE" id="PS50181">
    <property type="entry name" value="FBOX"/>
    <property type="match status" value="1"/>
</dbReference>
<dbReference type="InterPro" id="IPR020472">
    <property type="entry name" value="WD40_PAC1"/>
</dbReference>
<dbReference type="PANTHER" id="PTHR14604">
    <property type="entry name" value="WD40 REPEAT PF20"/>
    <property type="match status" value="1"/>
</dbReference>
<dbReference type="CDD" id="cd00200">
    <property type="entry name" value="WD40"/>
    <property type="match status" value="1"/>
</dbReference>
<dbReference type="STRING" id="342668.A0A1B8GTW2"/>
<feature type="region of interest" description="Disordered" evidence="5">
    <location>
        <begin position="760"/>
        <end position="842"/>
    </location>
</feature>
<keyword evidence="3" id="KW-0677">Repeat</keyword>
<feature type="repeat" description="WD" evidence="4">
    <location>
        <begin position="483"/>
        <end position="513"/>
    </location>
</feature>
<gene>
    <name evidence="7" type="ORF">VE01_02538</name>
</gene>
<reference evidence="8" key="2">
    <citation type="journal article" date="2018" name="Nat. Commun.">
        <title>Extreme sensitivity to ultraviolet light in the fungal pathogen causing white-nose syndrome of bats.</title>
        <authorList>
            <person name="Palmer J.M."/>
            <person name="Drees K.P."/>
            <person name="Foster J.T."/>
            <person name="Lindner D.L."/>
        </authorList>
    </citation>
    <scope>NUCLEOTIDE SEQUENCE [LARGE SCALE GENOMIC DNA]</scope>
    <source>
        <strain evidence="8">UAMH 10579</strain>
    </source>
</reference>
<dbReference type="SMART" id="SM00320">
    <property type="entry name" value="WD40"/>
    <property type="match status" value="6"/>
</dbReference>
<reference evidence="7 8" key="1">
    <citation type="submission" date="2016-03" db="EMBL/GenBank/DDBJ databases">
        <title>Comparative genomics of Pseudogymnoascus destructans, the fungus causing white-nose syndrome of bats.</title>
        <authorList>
            <person name="Palmer J.M."/>
            <person name="Drees K.P."/>
            <person name="Foster J.T."/>
            <person name="Lindner D.L."/>
        </authorList>
    </citation>
    <scope>NUCLEOTIDE SEQUENCE [LARGE SCALE GENOMIC DNA]</scope>
    <source>
        <strain evidence="7 8">UAMH 10579</strain>
    </source>
</reference>
<evidence type="ECO:0000313" key="7">
    <source>
        <dbReference type="EMBL" id="OBT99266.1"/>
    </source>
</evidence>
<feature type="compositionally biased region" description="Low complexity" evidence="5">
    <location>
        <begin position="833"/>
        <end position="842"/>
    </location>
</feature>
<dbReference type="Gene3D" id="2.130.10.10">
    <property type="entry name" value="YVTN repeat-like/Quinoprotein amine dehydrogenase"/>
    <property type="match status" value="1"/>
</dbReference>
<dbReference type="InterPro" id="IPR015943">
    <property type="entry name" value="WD40/YVTN_repeat-like_dom_sf"/>
</dbReference>
<organism evidence="7 8">
    <name type="scientific">Pseudogymnoascus verrucosus</name>
    <dbReference type="NCBI Taxonomy" id="342668"/>
    <lineage>
        <taxon>Eukaryota</taxon>
        <taxon>Fungi</taxon>
        <taxon>Dikarya</taxon>
        <taxon>Ascomycota</taxon>
        <taxon>Pezizomycotina</taxon>
        <taxon>Leotiomycetes</taxon>
        <taxon>Thelebolales</taxon>
        <taxon>Thelebolaceae</taxon>
        <taxon>Pseudogymnoascus</taxon>
    </lineage>
</organism>
<evidence type="ECO:0000256" key="4">
    <source>
        <dbReference type="PROSITE-ProRule" id="PRU00221"/>
    </source>
</evidence>
<dbReference type="InterPro" id="IPR036322">
    <property type="entry name" value="WD40_repeat_dom_sf"/>
</dbReference>
<dbReference type="SUPFAM" id="SSF81383">
    <property type="entry name" value="F-box domain"/>
    <property type="match status" value="1"/>
</dbReference>
<evidence type="ECO:0000256" key="1">
    <source>
        <dbReference type="ARBA" id="ARBA00007968"/>
    </source>
</evidence>
<dbReference type="GeneID" id="28835924"/>
<feature type="repeat" description="WD" evidence="4">
    <location>
        <begin position="317"/>
        <end position="356"/>
    </location>
</feature>
<feature type="compositionally biased region" description="Pro residues" evidence="5">
    <location>
        <begin position="823"/>
        <end position="832"/>
    </location>
</feature>
<dbReference type="Gene3D" id="1.20.1280.50">
    <property type="match status" value="1"/>
</dbReference>
<dbReference type="PANTHER" id="PTHR14604:SF4">
    <property type="entry name" value="F-BOX DOMAIN-CONTAINING PROTEIN"/>
    <property type="match status" value="1"/>
</dbReference>
<dbReference type="InterPro" id="IPR019775">
    <property type="entry name" value="WD40_repeat_CS"/>
</dbReference>
<evidence type="ECO:0000313" key="8">
    <source>
        <dbReference type="Proteomes" id="UP000091956"/>
    </source>
</evidence>
<dbReference type="SUPFAM" id="SSF50978">
    <property type="entry name" value="WD40 repeat-like"/>
    <property type="match status" value="1"/>
</dbReference>
<dbReference type="Pfam" id="PF12937">
    <property type="entry name" value="F-box-like"/>
    <property type="match status" value="1"/>
</dbReference>
<dbReference type="InterPro" id="IPR001810">
    <property type="entry name" value="F-box_dom"/>
</dbReference>
<feature type="region of interest" description="Disordered" evidence="5">
    <location>
        <begin position="151"/>
        <end position="267"/>
    </location>
</feature>
<feature type="repeat" description="WD" evidence="4">
    <location>
        <begin position="523"/>
        <end position="562"/>
    </location>
</feature>
<protein>
    <recommendedName>
        <fullName evidence="6">F-box domain-containing protein</fullName>
    </recommendedName>
</protein>
<dbReference type="Proteomes" id="UP000091956">
    <property type="component" value="Unassembled WGS sequence"/>
</dbReference>
<dbReference type="InterPro" id="IPR001680">
    <property type="entry name" value="WD40_rpt"/>
</dbReference>
<name>A0A1B8GTW2_9PEZI</name>
<evidence type="ECO:0000256" key="2">
    <source>
        <dbReference type="ARBA" id="ARBA00022574"/>
    </source>
</evidence>
<dbReference type="RefSeq" id="XP_018132999.1">
    <property type="nucleotide sequence ID" value="XM_018272046.2"/>
</dbReference>
<dbReference type="PRINTS" id="PR00320">
    <property type="entry name" value="GPROTEINBRPT"/>
</dbReference>
<dbReference type="EMBL" id="KV460213">
    <property type="protein sequence ID" value="OBT99266.1"/>
    <property type="molecule type" value="Genomic_DNA"/>
</dbReference>
<evidence type="ECO:0000256" key="3">
    <source>
        <dbReference type="ARBA" id="ARBA00022737"/>
    </source>
</evidence>
<feature type="region of interest" description="Disordered" evidence="5">
    <location>
        <begin position="609"/>
        <end position="633"/>
    </location>
</feature>
<dbReference type="InterPro" id="IPR050995">
    <property type="entry name" value="WD-F-box_domain-protein"/>
</dbReference>
<dbReference type="PROSITE" id="PS00678">
    <property type="entry name" value="WD_REPEATS_1"/>
    <property type="match status" value="1"/>
</dbReference>
<keyword evidence="8" id="KW-1185">Reference proteome</keyword>
<feature type="repeat" description="WD" evidence="4">
    <location>
        <begin position="358"/>
        <end position="401"/>
    </location>
</feature>
<dbReference type="AlphaFoldDB" id="A0A1B8GTW2"/>
<feature type="compositionally biased region" description="Polar residues" evidence="5">
    <location>
        <begin position="256"/>
        <end position="267"/>
    </location>
</feature>
<keyword evidence="2 4" id="KW-0853">WD repeat</keyword>
<dbReference type="OrthoDB" id="19711at2759"/>
<sequence length="937" mass="103536">MTLFNAPQDEGYSEAPLGTQVAARSSGRMDPTVASWYSSLDVDDRISLAMTIMGDLPTSAVYDIVNAMGPLLHVNFLDRLPPEVCLKILGFLDPLSVLQMALTSRGSLPLSMDWTLWQQLYYREGWRTNQIELKSFEKELINESLESRSGFRSQGGVVRKQSPSHDRVPPRKQLKLTENNNRPEFYVKDQDDDLEMADVSPRSPPEHKSIFGSPAPQVSRNLAPEGAYASEHPATARRAPPRESLAPQPIMRRPSNRSTKAAPSDLPSMSSLVVLDRRENKRKLNWHYLYAQRRRLEANWEAEKYVNFQLPHPDYPHEAHKECIYTIQHSGKYLVSGSRDRTLRIWNLDTKRLVMPPLQGHQGSVLCLQFDPDPSEDIIVSGSSDSTVRVWQFSTGRMLQVLEKAHPEPVLNVRFDRRILATCSKDKTIKIFNRRPMHPGELGYPGANEGIQPAVIVLNNYGYNPSPRETLPILPPFTQIGCLEGHGAAVNAIQIYKNEIVSASGDRNVKVWDWPLQTCIRTLVGHQKGIACVQYDGRRIVSGSSDHEVKVFDKQTGLEVASLRGHTHLVRTVQAGFGDLPGSEEDDQAAAKNVDNDYFKAVDSGVIPRNLPKTRNRNAGSSRPEDIMAYGAKLPPGGGGGRYGRIVSGSYDESIIIWRRDKEGVWKAKHTFRQVDAARSALTNFEGNRPPPPSLPAQSAAYFHSLIDLVVPLGANVLRLVIHEHPQIIWYSRLGSAIMAEPLEARRQQLRAVVDHAMHRNTGLPSSDNHGLATRGMAPAQDAPEDSARPQSSVAQSQIMAEQQSTSIPQTNSESPIQHTQSAPPPPPPIPQPQASSAPPLDTQATIQAVAQAQATARAQAQALLHAQAQTQAQAHAQQAAAAAPATPGANMARVFKLQFDARRIICCSQTPIIIGWDFANGDAKIEEASRFFGAVE</sequence>
<feature type="domain" description="F-box" evidence="6">
    <location>
        <begin position="74"/>
        <end position="120"/>
    </location>
</feature>
<comment type="similarity">
    <text evidence="1">Belongs to the WD repeat MET30/SCONB/SCON-2 family.</text>
</comment>
<dbReference type="PROSITE" id="PS50082">
    <property type="entry name" value="WD_REPEATS_2"/>
    <property type="match status" value="4"/>
</dbReference>
<proteinExistence type="inferred from homology"/>
<dbReference type="Pfam" id="PF00400">
    <property type="entry name" value="WD40"/>
    <property type="match status" value="5"/>
</dbReference>
<accession>A0A1B8GTW2</accession>
<feature type="compositionally biased region" description="Polar residues" evidence="5">
    <location>
        <begin position="789"/>
        <end position="820"/>
    </location>
</feature>
<evidence type="ECO:0000256" key="5">
    <source>
        <dbReference type="SAM" id="MobiDB-lite"/>
    </source>
</evidence>
<evidence type="ECO:0000259" key="6">
    <source>
        <dbReference type="PROSITE" id="PS50181"/>
    </source>
</evidence>
<dbReference type="PROSITE" id="PS50294">
    <property type="entry name" value="WD_REPEATS_REGION"/>
    <property type="match status" value="3"/>
</dbReference>
<dbReference type="InterPro" id="IPR036047">
    <property type="entry name" value="F-box-like_dom_sf"/>
</dbReference>